<dbReference type="PANTHER" id="PTHR44942:SF4">
    <property type="entry name" value="METHYLTRANSFERASE TYPE 11 DOMAIN-CONTAINING PROTEIN"/>
    <property type="match status" value="1"/>
</dbReference>
<dbReference type="EMBL" id="JAVALS010000004">
    <property type="protein sequence ID" value="MDP5227275.1"/>
    <property type="molecule type" value="Genomic_DNA"/>
</dbReference>
<dbReference type="GO" id="GO:0032259">
    <property type="term" value="P:methylation"/>
    <property type="evidence" value="ECO:0007669"/>
    <property type="project" value="UniProtKB-KW"/>
</dbReference>
<evidence type="ECO:0000256" key="3">
    <source>
        <dbReference type="ARBA" id="ARBA00022679"/>
    </source>
</evidence>
<dbReference type="InterPro" id="IPR013216">
    <property type="entry name" value="Methyltransf_11"/>
</dbReference>
<evidence type="ECO:0000259" key="4">
    <source>
        <dbReference type="Pfam" id="PF08241"/>
    </source>
</evidence>
<keyword evidence="6" id="KW-1185">Reference proteome</keyword>
<evidence type="ECO:0000313" key="5">
    <source>
        <dbReference type="EMBL" id="MDP5227275.1"/>
    </source>
</evidence>
<sequence length="258" mass="28089">MPAPHVSPVGGPRMTTARRREMGRAFETGGEHYEQVRPSYPAEAARWAVPNGARDAVDLGAGTGKFTGLLTELGLAVTAVEPSEDMLAQLHVALPGVTTVLGTGEASGLPTASADVATVAQAWHWFDPAAASAEAARILRPGGRLVLLWNQLDTSVPWVHRLTRIMHAGDVIKPHYAPSIGPEFLPPEAAVLPWHDELTTLEVMELTKSRSYYLRSSEAVRAKVLANLDWYLHEHLGHAVGERLTLPYRCYAWRAVRA</sequence>
<keyword evidence="3 5" id="KW-0808">Transferase</keyword>
<dbReference type="EC" id="2.1.1.-" evidence="5"/>
<dbReference type="GO" id="GO:0008168">
    <property type="term" value="F:methyltransferase activity"/>
    <property type="evidence" value="ECO:0007669"/>
    <property type="project" value="UniProtKB-KW"/>
</dbReference>
<dbReference type="CDD" id="cd02440">
    <property type="entry name" value="AdoMet_MTases"/>
    <property type="match status" value="1"/>
</dbReference>
<evidence type="ECO:0000256" key="2">
    <source>
        <dbReference type="ARBA" id="ARBA00022603"/>
    </source>
</evidence>
<dbReference type="InterPro" id="IPR051052">
    <property type="entry name" value="Diverse_substrate_MTase"/>
</dbReference>
<dbReference type="RefSeq" id="WP_305996318.1">
    <property type="nucleotide sequence ID" value="NZ_JAVALS010000004.1"/>
</dbReference>
<protein>
    <submittedName>
        <fullName evidence="5">Class I SAM-dependent methyltransferase</fullName>
        <ecNumber evidence="5">2.1.1.-</ecNumber>
    </submittedName>
</protein>
<dbReference type="PANTHER" id="PTHR44942">
    <property type="entry name" value="METHYLTRANSF_11 DOMAIN-CONTAINING PROTEIN"/>
    <property type="match status" value="1"/>
</dbReference>
<reference evidence="5 6" key="1">
    <citation type="submission" date="2023-08" db="EMBL/GenBank/DDBJ databases">
        <title>Arthrobacter horti sp. nov., isolated from forest soil.</title>
        <authorList>
            <person name="Park M."/>
        </authorList>
    </citation>
    <scope>NUCLEOTIDE SEQUENCE [LARGE SCALE GENOMIC DNA]</scope>
    <source>
        <strain evidence="5 6">YJM1</strain>
    </source>
</reference>
<dbReference type="Proteomes" id="UP001232725">
    <property type="component" value="Unassembled WGS sequence"/>
</dbReference>
<gene>
    <name evidence="5" type="ORF">Q9R02_08945</name>
</gene>
<keyword evidence="2 5" id="KW-0489">Methyltransferase</keyword>
<name>A0ABT9INY6_9MICC</name>
<dbReference type="Gene3D" id="3.40.50.150">
    <property type="entry name" value="Vaccinia Virus protein VP39"/>
    <property type="match status" value="1"/>
</dbReference>
<dbReference type="Pfam" id="PF08241">
    <property type="entry name" value="Methyltransf_11"/>
    <property type="match status" value="1"/>
</dbReference>
<proteinExistence type="inferred from homology"/>
<feature type="domain" description="Methyltransferase type 11" evidence="4">
    <location>
        <begin position="57"/>
        <end position="147"/>
    </location>
</feature>
<comment type="similarity">
    <text evidence="1">Belongs to the methyltransferase superfamily.</text>
</comment>
<organism evidence="5 6">
    <name type="scientific">Arthrobacter horti</name>
    <dbReference type="NCBI Taxonomy" id="3068273"/>
    <lineage>
        <taxon>Bacteria</taxon>
        <taxon>Bacillati</taxon>
        <taxon>Actinomycetota</taxon>
        <taxon>Actinomycetes</taxon>
        <taxon>Micrococcales</taxon>
        <taxon>Micrococcaceae</taxon>
        <taxon>Arthrobacter</taxon>
    </lineage>
</organism>
<dbReference type="SUPFAM" id="SSF53335">
    <property type="entry name" value="S-adenosyl-L-methionine-dependent methyltransferases"/>
    <property type="match status" value="1"/>
</dbReference>
<evidence type="ECO:0000313" key="6">
    <source>
        <dbReference type="Proteomes" id="UP001232725"/>
    </source>
</evidence>
<comment type="caution">
    <text evidence="5">The sequence shown here is derived from an EMBL/GenBank/DDBJ whole genome shotgun (WGS) entry which is preliminary data.</text>
</comment>
<evidence type="ECO:0000256" key="1">
    <source>
        <dbReference type="ARBA" id="ARBA00008361"/>
    </source>
</evidence>
<dbReference type="InterPro" id="IPR029063">
    <property type="entry name" value="SAM-dependent_MTases_sf"/>
</dbReference>
<accession>A0ABT9INY6</accession>